<name>A0A382WRH7_9ZZZZ</name>
<reference evidence="1" key="1">
    <citation type="submission" date="2018-05" db="EMBL/GenBank/DDBJ databases">
        <authorList>
            <person name="Lanie J.A."/>
            <person name="Ng W.-L."/>
            <person name="Kazmierczak K.M."/>
            <person name="Andrzejewski T.M."/>
            <person name="Davidsen T.M."/>
            <person name="Wayne K.J."/>
            <person name="Tettelin H."/>
            <person name="Glass J.I."/>
            <person name="Rusch D."/>
            <person name="Podicherti R."/>
            <person name="Tsui H.-C.T."/>
            <person name="Winkler M.E."/>
        </authorList>
    </citation>
    <scope>NUCLEOTIDE SEQUENCE</scope>
</reference>
<dbReference type="AlphaFoldDB" id="A0A382WRH7"/>
<proteinExistence type="predicted"/>
<gene>
    <name evidence="1" type="ORF">METZ01_LOCUS414300</name>
</gene>
<organism evidence="1">
    <name type="scientific">marine metagenome</name>
    <dbReference type="NCBI Taxonomy" id="408172"/>
    <lineage>
        <taxon>unclassified sequences</taxon>
        <taxon>metagenomes</taxon>
        <taxon>ecological metagenomes</taxon>
    </lineage>
</organism>
<evidence type="ECO:0000313" key="1">
    <source>
        <dbReference type="EMBL" id="SVD61446.1"/>
    </source>
</evidence>
<dbReference type="EMBL" id="UINC01161960">
    <property type="protein sequence ID" value="SVD61446.1"/>
    <property type="molecule type" value="Genomic_DNA"/>
</dbReference>
<protein>
    <submittedName>
        <fullName evidence="1">Uncharacterized protein</fullName>
    </submittedName>
</protein>
<accession>A0A382WRH7</accession>
<sequence>MLKSSLYDLLPTYLISRGADAVIFHNWELDQ</sequence>